<evidence type="ECO:0000256" key="1">
    <source>
        <dbReference type="SAM" id="Coils"/>
    </source>
</evidence>
<name>A0A2W3ZW46_9ENTE</name>
<protein>
    <submittedName>
        <fullName evidence="2">Uncharacterized protein</fullName>
    </submittedName>
</protein>
<proteinExistence type="predicted"/>
<evidence type="ECO:0000313" key="2">
    <source>
        <dbReference type="EMBL" id="PZL73023.1"/>
    </source>
</evidence>
<comment type="caution">
    <text evidence="2">The sequence shown here is derived from an EMBL/GenBank/DDBJ whole genome shotgun (WGS) entry which is preliminary data.</text>
</comment>
<keyword evidence="3" id="KW-1185">Reference proteome</keyword>
<dbReference type="Proteomes" id="UP000249828">
    <property type="component" value="Unassembled WGS sequence"/>
</dbReference>
<feature type="coiled-coil region" evidence="1">
    <location>
        <begin position="70"/>
        <end position="104"/>
    </location>
</feature>
<dbReference type="InterPro" id="IPR025014">
    <property type="entry name" value="DUF3958"/>
</dbReference>
<sequence>MVIDYQTKIRQVQDEQDRIRVEIRSVEQQQEEFFALQQEEQRLYSEVVETSPPEERQYFKSRGEDSFSLAKKAQRQLEEQEDELKNIRRQLIDKEELYIQQRKEQVKEKEQ</sequence>
<organism evidence="2 3">
    <name type="scientific">Enterococcus plantarum</name>
    <dbReference type="NCBI Taxonomy" id="1077675"/>
    <lineage>
        <taxon>Bacteria</taxon>
        <taxon>Bacillati</taxon>
        <taxon>Bacillota</taxon>
        <taxon>Bacilli</taxon>
        <taxon>Lactobacillales</taxon>
        <taxon>Enterococcaceae</taxon>
        <taxon>Enterococcus</taxon>
    </lineage>
</organism>
<evidence type="ECO:0000313" key="3">
    <source>
        <dbReference type="Proteomes" id="UP000249828"/>
    </source>
</evidence>
<dbReference type="EMBL" id="PIEU01000072">
    <property type="protein sequence ID" value="PZL73023.1"/>
    <property type="molecule type" value="Genomic_DNA"/>
</dbReference>
<dbReference type="Pfam" id="PF13125">
    <property type="entry name" value="DUF3958"/>
    <property type="match status" value="1"/>
</dbReference>
<accession>A0A2W3ZW46</accession>
<dbReference type="AlphaFoldDB" id="A0A2W3ZW46"/>
<dbReference type="RefSeq" id="WP_111247951.1">
    <property type="nucleotide sequence ID" value="NZ_PIEU01000072.1"/>
</dbReference>
<gene>
    <name evidence="2" type="ORF">CI088_09115</name>
</gene>
<reference evidence="2 3" key="1">
    <citation type="submission" date="2017-11" db="EMBL/GenBank/DDBJ databases">
        <title>Draft genome sequence of Enterococcus plantarum TRW2 strain isolated from lettuce.</title>
        <authorList>
            <person name="Kim E.B."/>
            <person name="Marco M.L."/>
            <person name="Williams T.R."/>
            <person name="You I.H."/>
        </authorList>
    </citation>
    <scope>NUCLEOTIDE SEQUENCE [LARGE SCALE GENOMIC DNA]</scope>
    <source>
        <strain evidence="2 3">TRW2</strain>
    </source>
</reference>
<keyword evidence="1" id="KW-0175">Coiled coil</keyword>